<gene>
    <name evidence="5" type="ORF">RM705_26080</name>
</gene>
<keyword evidence="2" id="KW-0812">Transmembrane</keyword>
<protein>
    <submittedName>
        <fullName evidence="5">DUF4190 domain-containing protein</fullName>
    </submittedName>
</protein>
<evidence type="ECO:0000256" key="1">
    <source>
        <dbReference type="SAM" id="MobiDB-lite"/>
    </source>
</evidence>
<feature type="transmembrane region" description="Helical" evidence="2">
    <location>
        <begin position="63"/>
        <end position="89"/>
    </location>
</feature>
<feature type="compositionally biased region" description="Basic and acidic residues" evidence="1">
    <location>
        <begin position="385"/>
        <end position="400"/>
    </location>
</feature>
<organism evidence="5 6">
    <name type="scientific">Streptomyces edwardsiae</name>
    <dbReference type="NCBI Taxonomy" id="3075527"/>
    <lineage>
        <taxon>Bacteria</taxon>
        <taxon>Bacillati</taxon>
        <taxon>Actinomycetota</taxon>
        <taxon>Actinomycetes</taxon>
        <taxon>Kitasatosporales</taxon>
        <taxon>Streptomycetaceae</taxon>
        <taxon>Streptomyces</taxon>
    </lineage>
</organism>
<accession>A0ABU2Q146</accession>
<dbReference type="InterPro" id="IPR026004">
    <property type="entry name" value="Septum_form"/>
</dbReference>
<evidence type="ECO:0000256" key="2">
    <source>
        <dbReference type="SAM" id="Phobius"/>
    </source>
</evidence>
<comment type="caution">
    <text evidence="5">The sequence shown here is derived from an EMBL/GenBank/DDBJ whole genome shotgun (WGS) entry which is preliminary data.</text>
</comment>
<feature type="transmembrane region" description="Helical" evidence="2">
    <location>
        <begin position="101"/>
        <end position="129"/>
    </location>
</feature>
<feature type="compositionally biased region" description="Pro residues" evidence="1">
    <location>
        <begin position="1"/>
        <end position="20"/>
    </location>
</feature>
<dbReference type="InterPro" id="IPR025241">
    <property type="entry name" value="DUF4190"/>
</dbReference>
<dbReference type="EMBL" id="JAVRFA010000044">
    <property type="protein sequence ID" value="MDT0398140.1"/>
    <property type="molecule type" value="Genomic_DNA"/>
</dbReference>
<evidence type="ECO:0000313" key="5">
    <source>
        <dbReference type="EMBL" id="MDT0398140.1"/>
    </source>
</evidence>
<keyword evidence="2" id="KW-0472">Membrane</keyword>
<feature type="domain" description="Septum formation-related" evidence="4">
    <location>
        <begin position="160"/>
        <end position="240"/>
    </location>
</feature>
<feature type="region of interest" description="Disordered" evidence="1">
    <location>
        <begin position="377"/>
        <end position="400"/>
    </location>
</feature>
<dbReference type="Proteomes" id="UP001183881">
    <property type="component" value="Unassembled WGS sequence"/>
</dbReference>
<proteinExistence type="predicted"/>
<dbReference type="Pfam" id="PF13828">
    <property type="entry name" value="DUF4190"/>
    <property type="match status" value="1"/>
</dbReference>
<evidence type="ECO:0000259" key="4">
    <source>
        <dbReference type="Pfam" id="PF13845"/>
    </source>
</evidence>
<evidence type="ECO:0000313" key="6">
    <source>
        <dbReference type="Proteomes" id="UP001183881"/>
    </source>
</evidence>
<evidence type="ECO:0000259" key="3">
    <source>
        <dbReference type="Pfam" id="PF13828"/>
    </source>
</evidence>
<sequence length="400" mass="42769">MSIPPPPHGPSQEPPVPPGQHPAAPGQGPYAPPQFTYGGQPGFAPYGLYGPYGPRPPAAVNGLAVAALVFGVLCVVPAVGLVLGLVALWQIKRRGERGRGMAIAGTVLSSLGLALWAVALATGAVAGFWEDVKDATRSGGVLTLAEGDCFDSPGGLEGWTVDVDRMPCARPHNGEVFAVVMLPDGRYPGEDGLTDTAEERCYDLQDTYVMDTWALPAEVDVYYLLPSRQSWNVGDREITCIFFGEDARGTLTGSLRRDATTLDPHQLAYLEAVGELNPVLGDAPGMEYPDEDLTDDREWSGRVEKALTEQVRLLRAHTWPAGAERELADLVAQLDKARAEWGKAADAADAGAYYQHEAKGWELIDPLESVTAREALGLATTPPAYEERPERDTGGGELKV</sequence>
<dbReference type="RefSeq" id="WP_311646901.1">
    <property type="nucleotide sequence ID" value="NZ_JAVRFA010000044.1"/>
</dbReference>
<keyword evidence="6" id="KW-1185">Reference proteome</keyword>
<reference evidence="6" key="1">
    <citation type="submission" date="2023-07" db="EMBL/GenBank/DDBJ databases">
        <title>30 novel species of actinomycetes from the DSMZ collection.</title>
        <authorList>
            <person name="Nouioui I."/>
        </authorList>
    </citation>
    <scope>NUCLEOTIDE SEQUENCE [LARGE SCALE GENOMIC DNA]</scope>
    <source>
        <strain evidence="6">DSM 41636</strain>
    </source>
</reference>
<name>A0ABU2Q146_9ACTN</name>
<keyword evidence="2" id="KW-1133">Transmembrane helix</keyword>
<feature type="domain" description="DUF4190" evidence="3">
    <location>
        <begin position="63"/>
        <end position="119"/>
    </location>
</feature>
<feature type="region of interest" description="Disordered" evidence="1">
    <location>
        <begin position="1"/>
        <end position="31"/>
    </location>
</feature>
<dbReference type="Pfam" id="PF13845">
    <property type="entry name" value="Septum_form"/>
    <property type="match status" value="1"/>
</dbReference>